<evidence type="ECO:0000256" key="2">
    <source>
        <dbReference type="ARBA" id="ARBA00022748"/>
    </source>
</evidence>
<dbReference type="InterPro" id="IPR051263">
    <property type="entry name" value="C-type_cytochrome_biogenesis"/>
</dbReference>
<sequence>MMGLIYTVLLIVVTLLILITAFWGKSAEKYPRLKTVYRDKYLDETATLDDDLKRGKISEAEYETTKVELAQDLLAVAHQDRQLSGITKVIVLLFAGVIITFSAVYFWGTGYQEEAKNLDRQRALAMPYVQKWLASVSVEQLQQGNTIMELNPPVELQDNLLGTLAALNLMSSRDHHTDVKELNLLGKIYLNMDQLKLAEKSYLDLYRLDPNNDNTYYTLLNIQLAMNDYKLNPRLEALFDQFVMNNPKNESLMLYYATVLFENQKLDKALHYFSTLADLYPEGSENRILITNMINGLTGQAQGNIAPKQNDSSAEKVVAGAAIAVQIDLRDIDVASLPQEAILFLFVRNQEVGPPLAAKRIPLTAITSFPIALEVTEKDLLLPGTTLSGQERLSISAKISLNGDPITSKGDIEADNVVVEDLSAPISVNLYRVVE</sequence>
<feature type="transmembrane region" description="Helical" evidence="4">
    <location>
        <begin position="6"/>
        <end position="24"/>
    </location>
</feature>
<evidence type="ECO:0000259" key="5">
    <source>
        <dbReference type="Pfam" id="PF23892"/>
    </source>
</evidence>
<keyword evidence="4" id="KW-1133">Transmembrane helix</keyword>
<dbReference type="Proteomes" id="UP000823934">
    <property type="component" value="Unassembled WGS sequence"/>
</dbReference>
<dbReference type="PROSITE" id="PS50005">
    <property type="entry name" value="TPR"/>
    <property type="match status" value="1"/>
</dbReference>
<feature type="domain" description="Cytochrome c-type biogenesis protein H Ig-like" evidence="5">
    <location>
        <begin position="323"/>
        <end position="420"/>
    </location>
</feature>
<evidence type="ECO:0000313" key="7">
    <source>
        <dbReference type="Proteomes" id="UP000823934"/>
    </source>
</evidence>
<dbReference type="GO" id="GO:0030313">
    <property type="term" value="C:cell envelope"/>
    <property type="evidence" value="ECO:0007669"/>
    <property type="project" value="UniProtKB-SubCell"/>
</dbReference>
<dbReference type="AlphaFoldDB" id="A0A9D1Q489"/>
<gene>
    <name evidence="6" type="primary">ccmI</name>
    <name evidence="6" type="ORF">H9889_03145</name>
</gene>
<dbReference type="NCBIfam" id="TIGR03142">
    <property type="entry name" value="cytochro_ccmI"/>
    <property type="match status" value="1"/>
</dbReference>
<organism evidence="6 7">
    <name type="scientific">Candidatus Ignatzschineria merdigallinarum</name>
    <dbReference type="NCBI Taxonomy" id="2838621"/>
    <lineage>
        <taxon>Bacteria</taxon>
        <taxon>Pseudomonadati</taxon>
        <taxon>Pseudomonadota</taxon>
        <taxon>Gammaproteobacteria</taxon>
        <taxon>Cardiobacteriales</taxon>
        <taxon>Ignatzschineriaceae</taxon>
        <taxon>Ignatzschineria</taxon>
    </lineage>
</organism>
<protein>
    <submittedName>
        <fullName evidence="6">C-type cytochrome biogenesis protein CcmI</fullName>
    </submittedName>
</protein>
<evidence type="ECO:0000256" key="4">
    <source>
        <dbReference type="SAM" id="Phobius"/>
    </source>
</evidence>
<dbReference type="InterPro" id="IPR011990">
    <property type="entry name" value="TPR-like_helical_dom_sf"/>
</dbReference>
<dbReference type="InterPro" id="IPR019734">
    <property type="entry name" value="TPR_rpt"/>
</dbReference>
<dbReference type="Gene3D" id="1.25.40.10">
    <property type="entry name" value="Tetratricopeptide repeat domain"/>
    <property type="match status" value="1"/>
</dbReference>
<evidence type="ECO:0000256" key="3">
    <source>
        <dbReference type="PROSITE-ProRule" id="PRU00339"/>
    </source>
</evidence>
<comment type="caution">
    <text evidence="6">The sequence shown here is derived from an EMBL/GenBank/DDBJ whole genome shotgun (WGS) entry which is preliminary data.</text>
</comment>
<reference evidence="6" key="1">
    <citation type="journal article" date="2021" name="PeerJ">
        <title>Extensive microbial diversity within the chicken gut microbiome revealed by metagenomics and culture.</title>
        <authorList>
            <person name="Gilroy R."/>
            <person name="Ravi A."/>
            <person name="Getino M."/>
            <person name="Pursley I."/>
            <person name="Horton D.L."/>
            <person name="Alikhan N.F."/>
            <person name="Baker D."/>
            <person name="Gharbi K."/>
            <person name="Hall N."/>
            <person name="Watson M."/>
            <person name="Adriaenssens E.M."/>
            <person name="Foster-Nyarko E."/>
            <person name="Jarju S."/>
            <person name="Secka A."/>
            <person name="Antonio M."/>
            <person name="Oren A."/>
            <person name="Chaudhuri R.R."/>
            <person name="La Ragione R."/>
            <person name="Hildebrand F."/>
            <person name="Pallen M.J."/>
        </authorList>
    </citation>
    <scope>NUCLEOTIDE SEQUENCE</scope>
    <source>
        <strain evidence="6">CHK160-9182</strain>
    </source>
</reference>
<keyword evidence="4" id="KW-0472">Membrane</keyword>
<keyword evidence="3" id="KW-0802">TPR repeat</keyword>
<dbReference type="GO" id="GO:0005886">
    <property type="term" value="C:plasma membrane"/>
    <property type="evidence" value="ECO:0007669"/>
    <property type="project" value="TreeGrafter"/>
</dbReference>
<reference evidence="6" key="2">
    <citation type="submission" date="2021-04" db="EMBL/GenBank/DDBJ databases">
        <authorList>
            <person name="Gilroy R."/>
        </authorList>
    </citation>
    <scope>NUCLEOTIDE SEQUENCE</scope>
    <source>
        <strain evidence="6">CHK160-9182</strain>
    </source>
</reference>
<keyword evidence="2" id="KW-0201">Cytochrome c-type biogenesis</keyword>
<dbReference type="PANTHER" id="PTHR47870">
    <property type="entry name" value="CYTOCHROME C-TYPE BIOGENESIS PROTEIN CCMH"/>
    <property type="match status" value="1"/>
</dbReference>
<feature type="transmembrane region" description="Helical" evidence="4">
    <location>
        <begin position="89"/>
        <end position="108"/>
    </location>
</feature>
<dbReference type="EMBL" id="DXHP01000070">
    <property type="protein sequence ID" value="HIW06307.1"/>
    <property type="molecule type" value="Genomic_DNA"/>
</dbReference>
<feature type="repeat" description="TPR" evidence="3">
    <location>
        <begin position="179"/>
        <end position="212"/>
    </location>
</feature>
<proteinExistence type="predicted"/>
<name>A0A9D1Q489_9GAMM</name>
<keyword evidence="4" id="KW-0812">Transmembrane</keyword>
<dbReference type="SUPFAM" id="SSF48452">
    <property type="entry name" value="TPR-like"/>
    <property type="match status" value="1"/>
</dbReference>
<comment type="subcellular location">
    <subcellularLocation>
        <location evidence="1">Cell envelope</location>
    </subcellularLocation>
</comment>
<dbReference type="InterPro" id="IPR017560">
    <property type="entry name" value="Cyt_c_biogenesis_CcmI"/>
</dbReference>
<dbReference type="GO" id="GO:0017004">
    <property type="term" value="P:cytochrome complex assembly"/>
    <property type="evidence" value="ECO:0007669"/>
    <property type="project" value="UniProtKB-KW"/>
</dbReference>
<dbReference type="InterPro" id="IPR056412">
    <property type="entry name" value="Ig_CycH"/>
</dbReference>
<accession>A0A9D1Q489</accession>
<evidence type="ECO:0000313" key="6">
    <source>
        <dbReference type="EMBL" id="HIW06307.1"/>
    </source>
</evidence>
<evidence type="ECO:0000256" key="1">
    <source>
        <dbReference type="ARBA" id="ARBA00004196"/>
    </source>
</evidence>
<dbReference type="Pfam" id="PF23892">
    <property type="entry name" value="Ig_CycH"/>
    <property type="match status" value="1"/>
</dbReference>
<dbReference type="PANTHER" id="PTHR47870:SF1">
    <property type="entry name" value="CYTOCHROME C-TYPE BIOGENESIS PROTEIN CCMH"/>
    <property type="match status" value="1"/>
</dbReference>